<dbReference type="AlphaFoldDB" id="A0A6J4N5T9"/>
<reference evidence="2" key="1">
    <citation type="submission" date="2020-02" db="EMBL/GenBank/DDBJ databases">
        <authorList>
            <person name="Meier V. D."/>
        </authorList>
    </citation>
    <scope>NUCLEOTIDE SEQUENCE</scope>
    <source>
        <strain evidence="2">AVDCRST_MAG06</strain>
    </source>
</reference>
<feature type="region of interest" description="Disordered" evidence="1">
    <location>
        <begin position="1"/>
        <end position="40"/>
    </location>
</feature>
<protein>
    <submittedName>
        <fullName evidence="2">Uncharacterized protein</fullName>
    </submittedName>
</protein>
<sequence>MDSTDTHKSYSGRRTGLCWNIPPGGMRSAGRNHLPERGTP</sequence>
<dbReference type="EMBL" id="CADCUP010000025">
    <property type="protein sequence ID" value="CAA9374005.1"/>
    <property type="molecule type" value="Genomic_DNA"/>
</dbReference>
<evidence type="ECO:0000256" key="1">
    <source>
        <dbReference type="SAM" id="MobiDB-lite"/>
    </source>
</evidence>
<accession>A0A6J4N5T9</accession>
<proteinExistence type="predicted"/>
<evidence type="ECO:0000313" key="2">
    <source>
        <dbReference type="EMBL" id="CAA9374005.1"/>
    </source>
</evidence>
<organism evidence="2">
    <name type="scientific">uncultured Nocardioides sp</name>
    <dbReference type="NCBI Taxonomy" id="198441"/>
    <lineage>
        <taxon>Bacteria</taxon>
        <taxon>Bacillati</taxon>
        <taxon>Actinomycetota</taxon>
        <taxon>Actinomycetes</taxon>
        <taxon>Propionibacteriales</taxon>
        <taxon>Nocardioidaceae</taxon>
        <taxon>Nocardioides</taxon>
        <taxon>environmental samples</taxon>
    </lineage>
</organism>
<name>A0A6J4N5T9_9ACTN</name>
<gene>
    <name evidence="2" type="ORF">AVDCRST_MAG06-309</name>
</gene>